<proteinExistence type="predicted"/>
<dbReference type="EMBL" id="VSSQ01042512">
    <property type="protein sequence ID" value="MPM96104.1"/>
    <property type="molecule type" value="Genomic_DNA"/>
</dbReference>
<name>A0A645E2T2_9ZZZZ</name>
<reference evidence="1" key="1">
    <citation type="submission" date="2019-08" db="EMBL/GenBank/DDBJ databases">
        <authorList>
            <person name="Kucharzyk K."/>
            <person name="Murdoch R.W."/>
            <person name="Higgins S."/>
            <person name="Loffler F."/>
        </authorList>
    </citation>
    <scope>NUCLEOTIDE SEQUENCE</scope>
</reference>
<accession>A0A645E2T2</accession>
<comment type="caution">
    <text evidence="1">The sequence shown here is derived from an EMBL/GenBank/DDBJ whole genome shotgun (WGS) entry which is preliminary data.</text>
</comment>
<sequence>MQPFSRLPNVCHAENQLLGADLVPVSQIALNGVKRVSINAVVEHANGIFAQERLFHEILQPFGRGYNRKIAYPRRDRAFFEEVSRGLIRKPAFWVGSLLRTVAAKIAPTLAVDRVKKRAMSGKGVAVVQRPDDGDPRKP</sequence>
<protein>
    <submittedName>
        <fullName evidence="1">Uncharacterized protein</fullName>
    </submittedName>
</protein>
<evidence type="ECO:0000313" key="1">
    <source>
        <dbReference type="EMBL" id="MPM96104.1"/>
    </source>
</evidence>
<gene>
    <name evidence="1" type="ORF">SDC9_143261</name>
</gene>
<dbReference type="AlphaFoldDB" id="A0A645E2T2"/>
<organism evidence="1">
    <name type="scientific">bioreactor metagenome</name>
    <dbReference type="NCBI Taxonomy" id="1076179"/>
    <lineage>
        <taxon>unclassified sequences</taxon>
        <taxon>metagenomes</taxon>
        <taxon>ecological metagenomes</taxon>
    </lineage>
</organism>